<dbReference type="EMBL" id="NZEX01000168">
    <property type="protein sequence ID" value="MAH64514.1"/>
    <property type="molecule type" value="Genomic_DNA"/>
</dbReference>
<sequence>MRVLQNSGAQREEWKLRDEQIVVAHGFALAPIEDGRIEGCQVVLENVTLQRQEELQKLQEREYRLLQAQQMARLGDWQWEEGQIFCSTLHSSANPSFNRPNEFFSGLFGTCARE</sequence>
<protein>
    <recommendedName>
        <fullName evidence="3">PAC domain-containing protein</fullName>
    </recommendedName>
</protein>
<reference evidence="2" key="1">
    <citation type="submission" date="2017-09" db="EMBL/GenBank/DDBJ databases">
        <title>The Reconstruction of 2,631 Draft Metagenome-Assembled Genomes from the Global Oceans.</title>
        <authorList>
            <person name="Tully B.J."/>
            <person name="Graham E.D."/>
            <person name="Heidelberg J.F."/>
        </authorList>
    </citation>
    <scope>NUCLEOTIDE SEQUENCE [LARGE SCALE GENOMIC DNA]</scope>
</reference>
<evidence type="ECO:0000313" key="2">
    <source>
        <dbReference type="Proteomes" id="UP000226525"/>
    </source>
</evidence>
<dbReference type="AlphaFoldDB" id="A0A2D6YMX7"/>
<comment type="caution">
    <text evidence="1">The sequence shown here is derived from an EMBL/GenBank/DDBJ whole genome shotgun (WGS) entry which is preliminary data.</text>
</comment>
<evidence type="ECO:0008006" key="3">
    <source>
        <dbReference type="Google" id="ProtNLM"/>
    </source>
</evidence>
<evidence type="ECO:0000313" key="1">
    <source>
        <dbReference type="EMBL" id="MAH64514.1"/>
    </source>
</evidence>
<dbReference type="Proteomes" id="UP000226525">
    <property type="component" value="Unassembled WGS sequence"/>
</dbReference>
<accession>A0A2D6YMX7</accession>
<organism evidence="1 2">
    <name type="scientific">SAR324 cluster bacterium</name>
    <dbReference type="NCBI Taxonomy" id="2024889"/>
    <lineage>
        <taxon>Bacteria</taxon>
        <taxon>Deltaproteobacteria</taxon>
        <taxon>SAR324 cluster</taxon>
    </lineage>
</organism>
<name>A0A2D6YMX7_9DELT</name>
<gene>
    <name evidence="1" type="ORF">CMN54_13950</name>
</gene>
<proteinExistence type="predicted"/>